<dbReference type="Proteomes" id="UP001281024">
    <property type="component" value="Unassembled WGS sequence"/>
</dbReference>
<dbReference type="EMBL" id="LR031358">
    <property type="protein sequence ID" value="VDB97321.1"/>
    <property type="molecule type" value="Genomic_DNA"/>
</dbReference>
<feature type="transmembrane region" description="Helical" evidence="1">
    <location>
        <begin position="5"/>
        <end position="20"/>
    </location>
</feature>
<reference evidence="2" key="3">
    <citation type="submission" date="2019-10" db="EMBL/GenBank/DDBJ databases">
        <title>Malate fermentation in French cider.</title>
        <authorList>
            <person name="Cousin F.J."/>
            <person name="Medina Fernandez S."/>
            <person name="Misery B."/>
            <person name="Laplace J.-M."/>
            <person name="Cretenet M."/>
        </authorList>
    </citation>
    <scope>NUCLEOTIDE SEQUENCE</scope>
    <source>
        <strain evidence="2">UCMA15129</strain>
    </source>
</reference>
<dbReference type="Proteomes" id="UP000181728">
    <property type="component" value="Unassembled WGS sequence"/>
</dbReference>
<feature type="transmembrane region" description="Helical" evidence="1">
    <location>
        <begin position="50"/>
        <end position="68"/>
    </location>
</feature>
<dbReference type="EMBL" id="WERV01000003">
    <property type="protein sequence ID" value="MDV7715144.1"/>
    <property type="molecule type" value="Genomic_DNA"/>
</dbReference>
<dbReference type="Pfam" id="PF07907">
    <property type="entry name" value="YibE_F"/>
    <property type="match status" value="1"/>
</dbReference>
<organism evidence="3 5">
    <name type="scientific">Oenococcus oeni</name>
    <name type="common">Leuconostoc oenos</name>
    <dbReference type="NCBI Taxonomy" id="1247"/>
    <lineage>
        <taxon>Bacteria</taxon>
        <taxon>Bacillati</taxon>
        <taxon>Bacillota</taxon>
        <taxon>Bacilli</taxon>
        <taxon>Lactobacillales</taxon>
        <taxon>Lactobacillaceae</taxon>
        <taxon>Oenococcus</taxon>
    </lineage>
</organism>
<evidence type="ECO:0000256" key="1">
    <source>
        <dbReference type="SAM" id="Phobius"/>
    </source>
</evidence>
<sequence length="258" mass="28088">MSTFLWLIFILFSLLILVARKQGLKAFFGLFINLCAIFLLIVLINWQFNVYLVTILISFGILAVSIYLSADNQKVTNYAFTSSLIVLAIVIILIIPINYIANVQGFATESSEELEGLLLSVGLNFSNIAFIVTVIASLGAIAEASMAISADLNELIESTPEITTASLYKQGIIIGSQIIGTALNTLFFGVLGDNLTLAMFYMRLNYTFAQLINDKLVVAAILDLLIAMIGVLLTIPVTILIVSRGHIKNGSLNKKNSN</sequence>
<proteinExistence type="predicted"/>
<feature type="transmembrane region" description="Helical" evidence="1">
    <location>
        <begin position="216"/>
        <end position="242"/>
    </location>
</feature>
<dbReference type="OMA" id="YFGQFQG"/>
<dbReference type="PANTHER" id="PTHR41771:SF1">
    <property type="entry name" value="MEMBRANE PROTEIN"/>
    <property type="match status" value="1"/>
</dbReference>
<dbReference type="PANTHER" id="PTHR41771">
    <property type="entry name" value="MEMBRANE PROTEIN-RELATED"/>
    <property type="match status" value="1"/>
</dbReference>
<gene>
    <name evidence="3" type="ORF">ATX59_01685</name>
    <name evidence="2" type="ORF">GA838_05110</name>
    <name evidence="4" type="ORF">OENI_0325</name>
</gene>
<evidence type="ECO:0000313" key="5">
    <source>
        <dbReference type="Proteomes" id="UP000181728"/>
    </source>
</evidence>
<dbReference type="Proteomes" id="UP000294726">
    <property type="component" value="Chromosome"/>
</dbReference>
<keyword evidence="1" id="KW-0812">Transmembrane</keyword>
<feature type="transmembrane region" description="Helical" evidence="1">
    <location>
        <begin position="121"/>
        <end position="142"/>
    </location>
</feature>
<dbReference type="InterPro" id="IPR012507">
    <property type="entry name" value="YibE_F"/>
</dbReference>
<feature type="transmembrane region" description="Helical" evidence="1">
    <location>
        <begin position="27"/>
        <end position="44"/>
    </location>
</feature>
<reference evidence="3 5" key="1">
    <citation type="journal article" date="2016" name="BMC Genomics">
        <title>Consensus pan-genome assembly of the specialised wine bacterium Oenococcus oeni.</title>
        <authorList>
            <person name="Sternes P.R."/>
            <person name="Borneman A.R."/>
        </authorList>
    </citation>
    <scope>NUCLEOTIDE SEQUENCE [LARGE SCALE GENOMIC DNA]</scope>
    <source>
        <strain evidence="3 5">AWRIB661</strain>
    </source>
</reference>
<evidence type="ECO:0000313" key="4">
    <source>
        <dbReference type="EMBL" id="VDB97321.1"/>
    </source>
</evidence>
<accession>A0A483CAH9</accession>
<evidence type="ECO:0000313" key="6">
    <source>
        <dbReference type="Proteomes" id="UP000294726"/>
    </source>
</evidence>
<dbReference type="InterPro" id="IPR014564">
    <property type="entry name" value="UCP031503_TM"/>
</dbReference>
<evidence type="ECO:0000313" key="3">
    <source>
        <dbReference type="EMBL" id="OIM21941.1"/>
    </source>
</evidence>
<reference evidence="4 6" key="2">
    <citation type="submission" date="2018-08" db="EMBL/GenBank/DDBJ databases">
        <authorList>
            <person name="Lorentzen P. G. S. M."/>
        </authorList>
    </citation>
    <scope>NUCLEOTIDE SEQUENCE [LARGE SCALE GENOMIC DNA]</scope>
    <source>
        <strain evidence="4 6">CRBO_1381</strain>
    </source>
</reference>
<dbReference type="EMBL" id="MLOK01000019">
    <property type="protein sequence ID" value="OIM21941.1"/>
    <property type="molecule type" value="Genomic_DNA"/>
</dbReference>
<evidence type="ECO:0000313" key="2">
    <source>
        <dbReference type="EMBL" id="MDV7715144.1"/>
    </source>
</evidence>
<dbReference type="AlphaFoldDB" id="A0A483CAH9"/>
<feature type="transmembrane region" description="Helical" evidence="1">
    <location>
        <begin position="80"/>
        <end position="101"/>
    </location>
</feature>
<protein>
    <submittedName>
        <fullName evidence="2">YibE/F family protein</fullName>
    </submittedName>
</protein>
<feature type="transmembrane region" description="Helical" evidence="1">
    <location>
        <begin position="178"/>
        <end position="204"/>
    </location>
</feature>
<dbReference type="PIRSF" id="PIRSF031503">
    <property type="entry name" value="UCP031503_mp"/>
    <property type="match status" value="1"/>
</dbReference>
<dbReference type="RefSeq" id="WP_002821575.1">
    <property type="nucleotide sequence ID" value="NZ_CP027431.1"/>
</dbReference>
<keyword evidence="1" id="KW-1133">Transmembrane helix</keyword>
<name>A0A483CAH9_OENOE</name>
<keyword evidence="1" id="KW-0472">Membrane</keyword>